<feature type="domain" description="Transposase IS4 N-terminal" evidence="1">
    <location>
        <begin position="19"/>
        <end position="74"/>
    </location>
</feature>
<organism evidence="2 3">
    <name type="scientific">Pseudoalteromonas luteoviolacea NCIMB 1942</name>
    <dbReference type="NCBI Taxonomy" id="1365253"/>
    <lineage>
        <taxon>Bacteria</taxon>
        <taxon>Pseudomonadati</taxon>
        <taxon>Pseudomonadota</taxon>
        <taxon>Gammaproteobacteria</taxon>
        <taxon>Alteromonadales</taxon>
        <taxon>Pseudoalteromonadaceae</taxon>
        <taxon>Pseudoalteromonas</taxon>
    </lineage>
</organism>
<evidence type="ECO:0000259" key="1">
    <source>
        <dbReference type="Pfam" id="PF13006"/>
    </source>
</evidence>
<dbReference type="InterPro" id="IPR024473">
    <property type="entry name" value="Transposases_IS4_N"/>
</dbReference>
<dbReference type="RefSeq" id="WP_063376278.1">
    <property type="nucleotide sequence ID" value="NZ_AUXT01000113.1"/>
</dbReference>
<accession>A0A167EMW8</accession>
<sequence>MPNTYLFNDVIDDSSLELAQLSTFCEHIPVEWIAQVAELSTKATIRRRRLPSDTVLWLVVGMVFFRNEPIAEVAS</sequence>
<dbReference type="Pfam" id="PF13006">
    <property type="entry name" value="Nterm_IS4"/>
    <property type="match status" value="1"/>
</dbReference>
<evidence type="ECO:0000313" key="3">
    <source>
        <dbReference type="Proteomes" id="UP000076587"/>
    </source>
</evidence>
<dbReference type="EMBL" id="AUXT01000113">
    <property type="protein sequence ID" value="KZN50981.1"/>
    <property type="molecule type" value="Genomic_DNA"/>
</dbReference>
<reference evidence="2 3" key="1">
    <citation type="submission" date="2013-07" db="EMBL/GenBank/DDBJ databases">
        <title>Comparative Genomic and Metabolomic Analysis of Twelve Strains of Pseudoalteromonas luteoviolacea.</title>
        <authorList>
            <person name="Vynne N.G."/>
            <person name="Mansson M."/>
            <person name="Gram L."/>
        </authorList>
    </citation>
    <scope>NUCLEOTIDE SEQUENCE [LARGE SCALE GENOMIC DNA]</scope>
    <source>
        <strain evidence="2 3">NCIMB 1942</strain>
    </source>
</reference>
<dbReference type="AlphaFoldDB" id="A0A167EMW8"/>
<comment type="caution">
    <text evidence="2">The sequence shown here is derived from an EMBL/GenBank/DDBJ whole genome shotgun (WGS) entry which is preliminary data.</text>
</comment>
<dbReference type="PATRIC" id="fig|1365253.3.peg.1443"/>
<name>A0A167EMW8_9GAMM</name>
<dbReference type="Proteomes" id="UP000076587">
    <property type="component" value="Unassembled WGS sequence"/>
</dbReference>
<gene>
    <name evidence="2" type="ORF">N482_06095</name>
</gene>
<proteinExistence type="predicted"/>
<protein>
    <recommendedName>
        <fullName evidence="1">Transposase IS4 N-terminal domain-containing protein</fullName>
    </recommendedName>
</protein>
<evidence type="ECO:0000313" key="2">
    <source>
        <dbReference type="EMBL" id="KZN50981.1"/>
    </source>
</evidence>